<keyword evidence="2" id="KW-1185">Reference proteome</keyword>
<dbReference type="EMBL" id="LAJX01000231">
    <property type="protein sequence ID" value="KJV05410.1"/>
    <property type="molecule type" value="Genomic_DNA"/>
</dbReference>
<sequence length="101" mass="11048">MLLADPKLAETGITVLTELKPLFDKLLTGKGIETIISSKQLNTIDAFLNMLVNEGSPALQKDITDLRLKWGGFEQFAGKSIIDVQTKILGHGVFLPRLSNP</sequence>
<dbReference type="AlphaFoldDB" id="A0A0F3IF15"/>
<dbReference type="Proteomes" id="UP000033684">
    <property type="component" value="Unassembled WGS sequence"/>
</dbReference>
<reference evidence="1 2" key="2">
    <citation type="journal article" date="2016" name="Microb. Ecol.">
        <title>Genome Characteristics of a Novel Type I Methanotroph (Sn10-6) Isolated from a Flooded Indian Rice Field.</title>
        <authorList>
            <person name="Rahalkar M.C."/>
            <person name="Pandit P.S."/>
            <person name="Dhakephalkar P.K."/>
            <person name="Pore S."/>
            <person name="Arora P."/>
            <person name="Kapse N."/>
        </authorList>
    </citation>
    <scope>NUCLEOTIDE SEQUENCE [LARGE SCALE GENOMIC DNA]</scope>
    <source>
        <strain evidence="1 2">Sn10-6</strain>
    </source>
</reference>
<gene>
    <name evidence="1" type="ORF">VZ94_18390</name>
</gene>
<proteinExistence type="predicted"/>
<comment type="caution">
    <text evidence="1">The sequence shown here is derived from an EMBL/GenBank/DDBJ whole genome shotgun (WGS) entry which is preliminary data.</text>
</comment>
<evidence type="ECO:0000313" key="1">
    <source>
        <dbReference type="EMBL" id="KJV05410.1"/>
    </source>
</evidence>
<accession>A0A0F3IF15</accession>
<name>A0A0F3IF15_9GAMM</name>
<organism evidence="1 2">
    <name type="scientific">Methylocucumis oryzae</name>
    <dbReference type="NCBI Taxonomy" id="1632867"/>
    <lineage>
        <taxon>Bacteria</taxon>
        <taxon>Pseudomonadati</taxon>
        <taxon>Pseudomonadota</taxon>
        <taxon>Gammaproteobacteria</taxon>
        <taxon>Methylococcales</taxon>
        <taxon>Methylococcaceae</taxon>
        <taxon>Methylocucumis</taxon>
    </lineage>
</organism>
<evidence type="ECO:0000313" key="2">
    <source>
        <dbReference type="Proteomes" id="UP000033684"/>
    </source>
</evidence>
<reference evidence="2" key="1">
    <citation type="submission" date="2015-03" db="EMBL/GenBank/DDBJ databases">
        <title>Draft genome sequence of a novel methanotroph (Sn10-6) isolated from flooded ricefield rhizosphere in India.</title>
        <authorList>
            <person name="Pandit P.S."/>
            <person name="Pore S.D."/>
            <person name="Arora P."/>
            <person name="Kapse N.G."/>
            <person name="Dhakephalkar P.K."/>
            <person name="Rahalkar M.C."/>
        </authorList>
    </citation>
    <scope>NUCLEOTIDE SEQUENCE [LARGE SCALE GENOMIC DNA]</scope>
    <source>
        <strain evidence="2">Sn10-6</strain>
    </source>
</reference>
<protein>
    <submittedName>
        <fullName evidence="1">Uncharacterized protein</fullName>
    </submittedName>
</protein>